<reference evidence="3 4" key="1">
    <citation type="submission" date="2019-09" db="EMBL/GenBank/DDBJ databases">
        <authorList>
            <person name="Chandra G."/>
            <person name="Truman W A."/>
        </authorList>
    </citation>
    <scope>NUCLEOTIDE SEQUENCE [LARGE SCALE GENOMIC DNA]</scope>
    <source>
        <strain evidence="3">PS624</strain>
    </source>
</reference>
<accession>A0A5E6S3S0</accession>
<sequence>MTFEPSLGFRVSHLDLNGFKEKGSELALDVDDNSATRRSAVANLNVAFAPVAMGAWQLVPSVQVGYERTLGDNQVDSQSHLLGLDIEQRAAFDNRDPFSRGVNPMASLGALSLGAEVGANGGGDSHGFNGGLKASYAFKKKTGSRKTPNQQTPQNPMWERACSRKRQTSQHQTD</sequence>
<dbReference type="AlphaFoldDB" id="A0A5E6S3S0"/>
<dbReference type="Proteomes" id="UP000326241">
    <property type="component" value="Unassembled WGS sequence"/>
</dbReference>
<feature type="region of interest" description="Disordered" evidence="1">
    <location>
        <begin position="139"/>
        <end position="174"/>
    </location>
</feature>
<protein>
    <recommendedName>
        <fullName evidence="2">Autotransporter domain-containing protein</fullName>
    </recommendedName>
</protein>
<feature type="domain" description="Autotransporter" evidence="2">
    <location>
        <begin position="1"/>
        <end position="138"/>
    </location>
</feature>
<evidence type="ECO:0000313" key="3">
    <source>
        <dbReference type="EMBL" id="VVM75437.1"/>
    </source>
</evidence>
<dbReference type="Pfam" id="PF03797">
    <property type="entry name" value="Autotransporter"/>
    <property type="match status" value="1"/>
</dbReference>
<gene>
    <name evidence="3" type="ORF">PS624_02028</name>
</gene>
<dbReference type="InterPro" id="IPR036709">
    <property type="entry name" value="Autotransporte_beta_dom_sf"/>
</dbReference>
<evidence type="ECO:0000313" key="4">
    <source>
        <dbReference type="Proteomes" id="UP000326241"/>
    </source>
</evidence>
<proteinExistence type="predicted"/>
<evidence type="ECO:0000256" key="1">
    <source>
        <dbReference type="SAM" id="MobiDB-lite"/>
    </source>
</evidence>
<dbReference type="PROSITE" id="PS51208">
    <property type="entry name" value="AUTOTRANSPORTER"/>
    <property type="match status" value="1"/>
</dbReference>
<dbReference type="SUPFAM" id="SSF103515">
    <property type="entry name" value="Autotransporter"/>
    <property type="match status" value="1"/>
</dbReference>
<evidence type="ECO:0000259" key="2">
    <source>
        <dbReference type="PROSITE" id="PS51208"/>
    </source>
</evidence>
<feature type="compositionally biased region" description="Polar residues" evidence="1">
    <location>
        <begin position="145"/>
        <end position="155"/>
    </location>
</feature>
<organism evidence="3 4">
    <name type="scientific">Pseudomonas fluorescens</name>
    <dbReference type="NCBI Taxonomy" id="294"/>
    <lineage>
        <taxon>Bacteria</taxon>
        <taxon>Pseudomonadati</taxon>
        <taxon>Pseudomonadota</taxon>
        <taxon>Gammaproteobacteria</taxon>
        <taxon>Pseudomonadales</taxon>
        <taxon>Pseudomonadaceae</taxon>
        <taxon>Pseudomonas</taxon>
    </lineage>
</organism>
<name>A0A5E6S3S0_PSEFL</name>
<dbReference type="InterPro" id="IPR005546">
    <property type="entry name" value="Autotransporte_beta"/>
</dbReference>
<dbReference type="Gene3D" id="2.40.128.130">
    <property type="entry name" value="Autotransporter beta-domain"/>
    <property type="match status" value="1"/>
</dbReference>
<dbReference type="EMBL" id="CABVGZ010000016">
    <property type="protein sequence ID" value="VVM75437.1"/>
    <property type="molecule type" value="Genomic_DNA"/>
</dbReference>